<dbReference type="Gene3D" id="3.30.70.1560">
    <property type="entry name" value="Alpha-L RNA-binding motif"/>
    <property type="match status" value="1"/>
</dbReference>
<dbReference type="InterPro" id="IPR020103">
    <property type="entry name" value="PsdUridine_synth_cat_dom_sf"/>
</dbReference>
<dbReference type="Pfam" id="PF01479">
    <property type="entry name" value="S4"/>
    <property type="match status" value="1"/>
</dbReference>
<dbReference type="SUPFAM" id="SSF55174">
    <property type="entry name" value="Alpha-L RNA-binding motif"/>
    <property type="match status" value="1"/>
</dbReference>
<dbReference type="SUPFAM" id="SSF55120">
    <property type="entry name" value="Pseudouridine synthase"/>
    <property type="match status" value="1"/>
</dbReference>
<dbReference type="PROSITE" id="PS01149">
    <property type="entry name" value="PSI_RSU"/>
    <property type="match status" value="1"/>
</dbReference>
<dbReference type="Gene3D" id="3.30.70.580">
    <property type="entry name" value="Pseudouridine synthase I, catalytic domain, N-terminal subdomain"/>
    <property type="match status" value="1"/>
</dbReference>
<sequence length="260" mass="28229">MKTNAPKPSSAGADTGLRLNKAIAQAGLASRRAADAMIQEGRVAVNGVVVTEPGTRIDPAADAVTVDGAPLSKPATQSHAYLLCNKPVQVVSTARDPQGRRTVVDLLPRTFAGLRLYPVGRLDYFSEGLLLLTDDGEMTLRLTHPRYHLPKTYRVTVREEPSRAMLETMRRGMTLAEGEKLAPVEARLLPGKGFVLEMVLNQGINRQIRRMCRDLGLTILRLVRTDIGPLHLGDLAPGAVRELSQNELTALKKAVGLRSS</sequence>
<dbReference type="GO" id="GO:0000455">
    <property type="term" value="P:enzyme-directed rRNA pseudouridine synthesis"/>
    <property type="evidence" value="ECO:0007669"/>
    <property type="project" value="UniProtKB-ARBA"/>
</dbReference>
<keyword evidence="3" id="KW-0694">RNA-binding</keyword>
<evidence type="ECO:0000313" key="6">
    <source>
        <dbReference type="EMBL" id="SBV93898.1"/>
    </source>
</evidence>
<evidence type="ECO:0000259" key="5">
    <source>
        <dbReference type="SMART" id="SM00363"/>
    </source>
</evidence>
<dbReference type="CDD" id="cd02870">
    <property type="entry name" value="PseudoU_synth_RsuA_like"/>
    <property type="match status" value="1"/>
</dbReference>
<comment type="similarity">
    <text evidence="1 4">Belongs to the pseudouridine synthase RsuA family.</text>
</comment>
<dbReference type="InterPro" id="IPR042092">
    <property type="entry name" value="PsdUridine_s_RsuA/RluB/E/F_cat"/>
</dbReference>
<dbReference type="GO" id="GO:0003723">
    <property type="term" value="F:RNA binding"/>
    <property type="evidence" value="ECO:0007669"/>
    <property type="project" value="UniProtKB-KW"/>
</dbReference>
<dbReference type="InterPro" id="IPR000748">
    <property type="entry name" value="PsdUridine_synth_RsuA/RluB/E/F"/>
</dbReference>
<protein>
    <recommendedName>
        <fullName evidence="4">Pseudouridine synthase</fullName>
        <ecNumber evidence="4">5.4.99.-</ecNumber>
    </recommendedName>
</protein>
<dbReference type="PROSITE" id="PS50889">
    <property type="entry name" value="S4"/>
    <property type="match status" value="1"/>
</dbReference>
<dbReference type="AlphaFoldDB" id="A0A212J364"/>
<dbReference type="CDD" id="cd00165">
    <property type="entry name" value="S4"/>
    <property type="match status" value="1"/>
</dbReference>
<dbReference type="PANTHER" id="PTHR47683:SF2">
    <property type="entry name" value="RNA-BINDING S4 DOMAIN-CONTAINING PROTEIN"/>
    <property type="match status" value="1"/>
</dbReference>
<dbReference type="Gene3D" id="3.10.290.10">
    <property type="entry name" value="RNA-binding S4 domain"/>
    <property type="match status" value="1"/>
</dbReference>
<organism evidence="6">
    <name type="scientific">uncultured delta proteobacterium</name>
    <dbReference type="NCBI Taxonomy" id="34034"/>
    <lineage>
        <taxon>Bacteria</taxon>
        <taxon>Deltaproteobacteria</taxon>
        <taxon>environmental samples</taxon>
    </lineage>
</organism>
<dbReference type="InterPro" id="IPR006145">
    <property type="entry name" value="PsdUridine_synth_RsuA/RluA"/>
</dbReference>
<feature type="domain" description="RNA-binding S4" evidence="5">
    <location>
        <begin position="17"/>
        <end position="76"/>
    </location>
</feature>
<evidence type="ECO:0000256" key="3">
    <source>
        <dbReference type="PROSITE-ProRule" id="PRU00182"/>
    </source>
</evidence>
<dbReference type="InterPro" id="IPR036986">
    <property type="entry name" value="S4_RNA-bd_sf"/>
</dbReference>
<proteinExistence type="inferred from homology"/>
<dbReference type="Pfam" id="PF00849">
    <property type="entry name" value="PseudoU_synth_2"/>
    <property type="match status" value="1"/>
</dbReference>
<dbReference type="EC" id="5.4.99.-" evidence="4"/>
<keyword evidence="2 4" id="KW-0413">Isomerase</keyword>
<gene>
    <name evidence="6" type="ORF">KL86DPRO_10610</name>
</gene>
<dbReference type="NCBIfam" id="TIGR00093">
    <property type="entry name" value="pseudouridine synthase"/>
    <property type="match status" value="1"/>
</dbReference>
<dbReference type="FunFam" id="3.10.290.10:FF:000003">
    <property type="entry name" value="Pseudouridine synthase"/>
    <property type="match status" value="1"/>
</dbReference>
<dbReference type="InterPro" id="IPR018496">
    <property type="entry name" value="PsdUridine_synth_RsuA/RluB_CS"/>
</dbReference>
<dbReference type="InterPro" id="IPR020094">
    <property type="entry name" value="TruA/RsuA/RluB/E/F_N"/>
</dbReference>
<evidence type="ECO:0000256" key="1">
    <source>
        <dbReference type="ARBA" id="ARBA00008348"/>
    </source>
</evidence>
<name>A0A212J364_9DELT</name>
<dbReference type="GO" id="GO:0120159">
    <property type="term" value="F:rRNA pseudouridine synthase activity"/>
    <property type="evidence" value="ECO:0007669"/>
    <property type="project" value="UniProtKB-ARBA"/>
</dbReference>
<evidence type="ECO:0000256" key="2">
    <source>
        <dbReference type="ARBA" id="ARBA00023235"/>
    </source>
</evidence>
<dbReference type="InterPro" id="IPR002942">
    <property type="entry name" value="S4_RNA-bd"/>
</dbReference>
<evidence type="ECO:0000256" key="4">
    <source>
        <dbReference type="RuleBase" id="RU003887"/>
    </source>
</evidence>
<dbReference type="SMART" id="SM00363">
    <property type="entry name" value="S4"/>
    <property type="match status" value="1"/>
</dbReference>
<dbReference type="PANTHER" id="PTHR47683">
    <property type="entry name" value="PSEUDOURIDINE SYNTHASE FAMILY PROTEIN-RELATED"/>
    <property type="match status" value="1"/>
</dbReference>
<dbReference type="InterPro" id="IPR050343">
    <property type="entry name" value="RsuA_PseudoU_synthase"/>
</dbReference>
<dbReference type="EMBL" id="FLUQ01000001">
    <property type="protein sequence ID" value="SBV93898.1"/>
    <property type="molecule type" value="Genomic_DNA"/>
</dbReference>
<reference evidence="6" key="1">
    <citation type="submission" date="2016-04" db="EMBL/GenBank/DDBJ databases">
        <authorList>
            <person name="Evans L.H."/>
            <person name="Alamgir A."/>
            <person name="Owens N."/>
            <person name="Weber N.D."/>
            <person name="Virtaneva K."/>
            <person name="Barbian K."/>
            <person name="Babar A."/>
            <person name="Rosenke K."/>
        </authorList>
    </citation>
    <scope>NUCLEOTIDE SEQUENCE</scope>
    <source>
        <strain evidence="6">86</strain>
    </source>
</reference>
<accession>A0A212J364</accession>